<keyword evidence="3" id="KW-0812">Transmembrane</keyword>
<keyword evidence="2" id="KW-0430">Lectin</keyword>
<dbReference type="Gramene" id="Solyc10g047774.1.1">
    <property type="protein sequence ID" value="Solyc10g047774.1.1"/>
    <property type="gene ID" value="Solyc10g047774.1"/>
</dbReference>
<feature type="domain" description="Legume lectin" evidence="5">
    <location>
        <begin position="21"/>
        <end position="158"/>
    </location>
</feature>
<evidence type="ECO:0000313" key="6">
    <source>
        <dbReference type="EnsemblPlants" id="Solyc10g047774.1.1"/>
    </source>
</evidence>
<evidence type="ECO:0000256" key="3">
    <source>
        <dbReference type="SAM" id="Phobius"/>
    </source>
</evidence>
<dbReference type="AlphaFoldDB" id="A0A3Q7IG60"/>
<reference evidence="6" key="2">
    <citation type="submission" date="2019-01" db="UniProtKB">
        <authorList>
            <consortium name="EnsemblPlants"/>
        </authorList>
    </citation>
    <scope>IDENTIFICATION</scope>
    <source>
        <strain evidence="6">cv. Heinz 1706</strain>
    </source>
</reference>
<organism evidence="6">
    <name type="scientific">Solanum lycopersicum</name>
    <name type="common">Tomato</name>
    <name type="synonym">Lycopersicon esculentum</name>
    <dbReference type="NCBI Taxonomy" id="4081"/>
    <lineage>
        <taxon>Eukaryota</taxon>
        <taxon>Viridiplantae</taxon>
        <taxon>Streptophyta</taxon>
        <taxon>Embryophyta</taxon>
        <taxon>Tracheophyta</taxon>
        <taxon>Spermatophyta</taxon>
        <taxon>Magnoliopsida</taxon>
        <taxon>eudicotyledons</taxon>
        <taxon>Gunneridae</taxon>
        <taxon>Pentapetalae</taxon>
        <taxon>asterids</taxon>
        <taxon>lamiids</taxon>
        <taxon>Solanales</taxon>
        <taxon>Solanaceae</taxon>
        <taxon>Solanoideae</taxon>
        <taxon>Solaneae</taxon>
        <taxon>Solanum</taxon>
        <taxon>Solanum subgen. Lycopersicon</taxon>
    </lineage>
</organism>
<dbReference type="InterPro" id="IPR001220">
    <property type="entry name" value="Legume_lectin_dom"/>
</dbReference>
<dbReference type="Proteomes" id="UP000004994">
    <property type="component" value="Chromosome 10"/>
</dbReference>
<proteinExistence type="inferred from homology"/>
<sequence length="236" mass="27018">MAVFTSLSYFVLIIPFVTSPSFNFDSFNSNNQNITYEADAYSENGVIKLTKNGVNLSIGRVTDFSMHFSFGINSHGRNNYVDGLTLFLAPEGSVIPGKLFAAVEGLGLASSNKKCSWRNHHFVIVKFYIYTNYYDPRGDHVGINVKSITVLQNLSYNIHLREHLPEWVTFVFSGFNSSFKYNDNIKHPNKSRLVIRLISTGCVSIAVSVFILFAFWRKRKVREDEYIIDVFYREFV</sequence>
<keyword evidence="7" id="KW-1185">Reference proteome</keyword>
<dbReference type="GO" id="GO:0030246">
    <property type="term" value="F:carbohydrate binding"/>
    <property type="evidence" value="ECO:0007669"/>
    <property type="project" value="UniProtKB-KW"/>
</dbReference>
<reference evidence="6" key="1">
    <citation type="journal article" date="2012" name="Nature">
        <title>The tomato genome sequence provides insights into fleshy fruit evolution.</title>
        <authorList>
            <consortium name="Tomato Genome Consortium"/>
        </authorList>
    </citation>
    <scope>NUCLEOTIDE SEQUENCE [LARGE SCALE GENOMIC DNA]</scope>
    <source>
        <strain evidence="6">cv. Heinz 1706</strain>
    </source>
</reference>
<evidence type="ECO:0000256" key="1">
    <source>
        <dbReference type="ARBA" id="ARBA00007606"/>
    </source>
</evidence>
<dbReference type="InParanoid" id="A0A3Q7IG60"/>
<evidence type="ECO:0000313" key="7">
    <source>
        <dbReference type="Proteomes" id="UP000004994"/>
    </source>
</evidence>
<keyword evidence="3" id="KW-1133">Transmembrane helix</keyword>
<accession>A0A3Q7IG60</accession>
<feature type="signal peptide" evidence="4">
    <location>
        <begin position="1"/>
        <end position="19"/>
    </location>
</feature>
<dbReference type="EnsemblPlants" id="Solyc10g047774.1.1">
    <property type="protein sequence ID" value="Solyc10g047774.1.1"/>
    <property type="gene ID" value="Solyc10g047774.1"/>
</dbReference>
<protein>
    <recommendedName>
        <fullName evidence="5">Legume lectin domain-containing protein</fullName>
    </recommendedName>
</protein>
<dbReference type="Pfam" id="PF00139">
    <property type="entry name" value="Lectin_legB"/>
    <property type="match status" value="1"/>
</dbReference>
<evidence type="ECO:0000259" key="5">
    <source>
        <dbReference type="Pfam" id="PF00139"/>
    </source>
</evidence>
<dbReference type="InterPro" id="IPR013320">
    <property type="entry name" value="ConA-like_dom_sf"/>
</dbReference>
<dbReference type="SUPFAM" id="SSF49899">
    <property type="entry name" value="Concanavalin A-like lectins/glucanases"/>
    <property type="match status" value="1"/>
</dbReference>
<keyword evidence="3" id="KW-0472">Membrane</keyword>
<dbReference type="Gene3D" id="2.60.120.200">
    <property type="match status" value="1"/>
</dbReference>
<evidence type="ECO:0000256" key="4">
    <source>
        <dbReference type="SAM" id="SignalP"/>
    </source>
</evidence>
<name>A0A3Q7IG60_SOLLC</name>
<feature type="chain" id="PRO_5018542699" description="Legume lectin domain-containing protein" evidence="4">
    <location>
        <begin position="20"/>
        <end position="236"/>
    </location>
</feature>
<evidence type="ECO:0000256" key="2">
    <source>
        <dbReference type="ARBA" id="ARBA00022734"/>
    </source>
</evidence>
<dbReference type="PANTHER" id="PTHR32401:SF49">
    <property type="entry name" value="OS10G0129200 PROTEIN"/>
    <property type="match status" value="1"/>
</dbReference>
<dbReference type="PANTHER" id="PTHR32401">
    <property type="entry name" value="CONCANAVALIN A-LIKE LECTIN FAMILY PROTEIN"/>
    <property type="match status" value="1"/>
</dbReference>
<dbReference type="InterPro" id="IPR050258">
    <property type="entry name" value="Leguminous_Lectin"/>
</dbReference>
<dbReference type="STRING" id="4081.A0A3Q7IG60"/>
<keyword evidence="4" id="KW-0732">Signal</keyword>
<comment type="similarity">
    <text evidence="1">Belongs to the leguminous lectin family.</text>
</comment>
<feature type="transmembrane region" description="Helical" evidence="3">
    <location>
        <begin position="193"/>
        <end position="216"/>
    </location>
</feature>